<dbReference type="PANTHER" id="PTHR23146:SF0">
    <property type="entry name" value="RNA POLYMERASE-ASSOCIATED PROTEIN LEO1"/>
    <property type="match status" value="1"/>
</dbReference>
<reference evidence="2" key="1">
    <citation type="journal article" date="2012" name="Nature">
        <title>The tomato genome sequence provides insights into fleshy fruit evolution.</title>
        <authorList>
            <consortium name="Tomato Genome Consortium"/>
        </authorList>
    </citation>
    <scope>NUCLEOTIDE SEQUENCE [LARGE SCALE GENOMIC DNA]</scope>
    <source>
        <strain evidence="2">cv. Heinz 1706</strain>
    </source>
</reference>
<dbReference type="InParanoid" id="A0A3Q7FTN8"/>
<dbReference type="AlphaFoldDB" id="A0A3Q7FTN8"/>
<accession>A0A3Q7FTN8</accession>
<evidence type="ECO:0000256" key="1">
    <source>
        <dbReference type="SAM" id="MobiDB-lite"/>
    </source>
</evidence>
<feature type="compositionally biased region" description="Acidic residues" evidence="1">
    <location>
        <begin position="42"/>
        <end position="52"/>
    </location>
</feature>
<feature type="compositionally biased region" description="Basic and acidic residues" evidence="1">
    <location>
        <begin position="73"/>
        <end position="89"/>
    </location>
</feature>
<keyword evidence="3" id="KW-1185">Reference proteome</keyword>
<dbReference type="PANTHER" id="PTHR23146">
    <property type="entry name" value="LEO1 PROTEIN"/>
    <property type="match status" value="1"/>
</dbReference>
<dbReference type="Proteomes" id="UP000004994">
    <property type="component" value="Chromosome 3"/>
</dbReference>
<feature type="region of interest" description="Disordered" evidence="1">
    <location>
        <begin position="1"/>
        <end position="128"/>
    </location>
</feature>
<reference evidence="2" key="2">
    <citation type="submission" date="2019-01" db="UniProtKB">
        <authorList>
            <consortium name="EnsemblPlants"/>
        </authorList>
    </citation>
    <scope>IDENTIFICATION</scope>
    <source>
        <strain evidence="2">cv. Heinz 1706</strain>
    </source>
</reference>
<evidence type="ECO:0000313" key="3">
    <source>
        <dbReference type="Proteomes" id="UP000004994"/>
    </source>
</evidence>
<feature type="compositionally biased region" description="Basic and acidic residues" evidence="1">
    <location>
        <begin position="53"/>
        <end position="65"/>
    </location>
</feature>
<dbReference type="GO" id="GO:0006368">
    <property type="term" value="P:transcription elongation by RNA polymerase II"/>
    <property type="evidence" value="ECO:0007669"/>
    <property type="project" value="InterPro"/>
</dbReference>
<dbReference type="GO" id="GO:0016593">
    <property type="term" value="C:Cdc73/Paf1 complex"/>
    <property type="evidence" value="ECO:0007669"/>
    <property type="project" value="InterPro"/>
</dbReference>
<protein>
    <submittedName>
        <fullName evidence="2">Uncharacterized protein</fullName>
    </submittedName>
</protein>
<dbReference type="Gramene" id="Solyc03g115240.3.1">
    <property type="protein sequence ID" value="Solyc03g115240.3.1"/>
    <property type="gene ID" value="Solyc03g115240.3"/>
</dbReference>
<dbReference type="InterPro" id="IPR007149">
    <property type="entry name" value="Leo1"/>
</dbReference>
<proteinExistence type="predicted"/>
<evidence type="ECO:0000313" key="2">
    <source>
        <dbReference type="EnsemblPlants" id="Solyc03g115240.3.1"/>
    </source>
</evidence>
<name>A0A3Q7FTN8_SOLLC</name>
<dbReference type="STRING" id="4081.A0A3Q7FTN8"/>
<dbReference type="EnsemblPlants" id="Solyc03g115240.3.1">
    <property type="protein sequence ID" value="Solyc03g115240.3.1"/>
    <property type="gene ID" value="Solyc03g115240.3"/>
</dbReference>
<organism evidence="2">
    <name type="scientific">Solanum lycopersicum</name>
    <name type="common">Tomato</name>
    <name type="synonym">Lycopersicon esculentum</name>
    <dbReference type="NCBI Taxonomy" id="4081"/>
    <lineage>
        <taxon>Eukaryota</taxon>
        <taxon>Viridiplantae</taxon>
        <taxon>Streptophyta</taxon>
        <taxon>Embryophyta</taxon>
        <taxon>Tracheophyta</taxon>
        <taxon>Spermatophyta</taxon>
        <taxon>Magnoliopsida</taxon>
        <taxon>eudicotyledons</taxon>
        <taxon>Gunneridae</taxon>
        <taxon>Pentapetalae</taxon>
        <taxon>asterids</taxon>
        <taxon>lamiids</taxon>
        <taxon>Solanales</taxon>
        <taxon>Solanaceae</taxon>
        <taxon>Solanoideae</taxon>
        <taxon>Solaneae</taxon>
        <taxon>Solanum</taxon>
        <taxon>Solanum subgen. Lycopersicon</taxon>
    </lineage>
</organism>
<sequence length="128" mass="15017">MKAESQTIRAGVLLNRKKEKVSRKYMPTLRRERQLSPGFLEDGPEEEEDTDYYDSRRSAARRRFDEDLEMEAQAEKRIINAKKEPKQNLREPASSHKRKGIESDEESPPRKIPAAHRRMAIVYDSDED</sequence>